<proteinExistence type="predicted"/>
<dbReference type="STRING" id="1499966.U14_04392"/>
<dbReference type="HOGENOM" id="CLU_942202_0_0_0"/>
<sequence>MSAPTRNQFIDARCGVKNRRYAGNACEHYEIFTQECALLKAQDGQVFWKNCRAAFEVFYDTVNFCNETMRKQYDALPVDDAENLAFDDMIRRLTAQRMNIANVAAWRNYVMKMAYREIRRILVKQGLLYRKRLCGNCAHLTPAKPSICDEKGIERKKTDEPCDDYEKNIHRFESLDGGDDAEKRERIEKLYAEIANTLQERAQAMAEDTDHFYDDAMRLLRERAEREPFGSVRRKICRRQHDIFVNIFALLAEGTPKEQVEQALAKKYRLKNARTIRRDLDEIRAFLRENVRDSQ</sequence>
<dbReference type="Proteomes" id="UP000030700">
    <property type="component" value="Unassembled WGS sequence"/>
</dbReference>
<organism evidence="1">
    <name type="scientific">Candidatus Moduliflexus flocculans</name>
    <dbReference type="NCBI Taxonomy" id="1499966"/>
    <lineage>
        <taxon>Bacteria</taxon>
        <taxon>Candidatus Moduliflexota</taxon>
        <taxon>Candidatus Moduliflexia</taxon>
        <taxon>Candidatus Moduliflexales</taxon>
        <taxon>Candidatus Moduliflexaceae</taxon>
    </lineage>
</organism>
<dbReference type="AlphaFoldDB" id="A0A0S6W453"/>
<gene>
    <name evidence="1" type="ORF">U14_04392</name>
</gene>
<accession>A0A0S6W453</accession>
<reference evidence="1" key="1">
    <citation type="journal article" date="2015" name="PeerJ">
        <title>First genomic representation of candidate bacterial phylum KSB3 points to enhanced environmental sensing as a trigger of wastewater bulking.</title>
        <authorList>
            <person name="Sekiguchi Y."/>
            <person name="Ohashi A."/>
            <person name="Parks D.H."/>
            <person name="Yamauchi T."/>
            <person name="Tyson G.W."/>
            <person name="Hugenholtz P."/>
        </authorList>
    </citation>
    <scope>NUCLEOTIDE SEQUENCE [LARGE SCALE GENOMIC DNA]</scope>
</reference>
<protein>
    <submittedName>
        <fullName evidence="1">Uncharacterized protein</fullName>
    </submittedName>
</protein>
<dbReference type="EMBL" id="DF820459">
    <property type="protein sequence ID" value="GAK53132.1"/>
    <property type="molecule type" value="Genomic_DNA"/>
</dbReference>
<name>A0A0S6W453_9BACT</name>
<evidence type="ECO:0000313" key="2">
    <source>
        <dbReference type="Proteomes" id="UP000030700"/>
    </source>
</evidence>
<keyword evidence="2" id="KW-1185">Reference proteome</keyword>
<evidence type="ECO:0000313" key="1">
    <source>
        <dbReference type="EMBL" id="GAK53132.1"/>
    </source>
</evidence>